<feature type="domain" description="Ketoreductase" evidence="4">
    <location>
        <begin position="5"/>
        <end position="188"/>
    </location>
</feature>
<dbReference type="Gene3D" id="3.40.50.720">
    <property type="entry name" value="NAD(P)-binding Rossmann-like Domain"/>
    <property type="match status" value="1"/>
</dbReference>
<reference evidence="5 6" key="1">
    <citation type="submission" date="2019-12" db="EMBL/GenBank/DDBJ databases">
        <title>The draft genomic sequence of strain Chitinophaga oryziterrae JCM 16595.</title>
        <authorList>
            <person name="Zhang X."/>
        </authorList>
    </citation>
    <scope>NUCLEOTIDE SEQUENCE [LARGE SCALE GENOMIC DNA]</scope>
    <source>
        <strain evidence="5 6">JCM 16595</strain>
    </source>
</reference>
<proteinExistence type="inferred from homology"/>
<gene>
    <name evidence="5" type="ORF">GO495_07045</name>
</gene>
<dbReference type="EMBL" id="WRXO01000001">
    <property type="protein sequence ID" value="MVT40332.1"/>
    <property type="molecule type" value="Genomic_DNA"/>
</dbReference>
<evidence type="ECO:0000256" key="2">
    <source>
        <dbReference type="ARBA" id="ARBA00023002"/>
    </source>
</evidence>
<dbReference type="PANTHER" id="PTHR43976:SF16">
    <property type="entry name" value="SHORT-CHAIN DEHYDROGENASE_REDUCTASE FAMILY PROTEIN"/>
    <property type="match status" value="1"/>
</dbReference>
<organism evidence="5 6">
    <name type="scientific">Chitinophaga oryziterrae</name>
    <dbReference type="NCBI Taxonomy" id="1031224"/>
    <lineage>
        <taxon>Bacteria</taxon>
        <taxon>Pseudomonadati</taxon>
        <taxon>Bacteroidota</taxon>
        <taxon>Chitinophagia</taxon>
        <taxon>Chitinophagales</taxon>
        <taxon>Chitinophagaceae</taxon>
        <taxon>Chitinophaga</taxon>
    </lineage>
</organism>
<dbReference type="AlphaFoldDB" id="A0A6N8J878"/>
<dbReference type="SUPFAM" id="SSF51735">
    <property type="entry name" value="NAD(P)-binding Rossmann-fold domains"/>
    <property type="match status" value="1"/>
</dbReference>
<dbReference type="InterPro" id="IPR002347">
    <property type="entry name" value="SDR_fam"/>
</dbReference>
<dbReference type="InterPro" id="IPR036291">
    <property type="entry name" value="NAD(P)-bd_dom_sf"/>
</dbReference>
<dbReference type="PANTHER" id="PTHR43976">
    <property type="entry name" value="SHORT CHAIN DEHYDROGENASE"/>
    <property type="match status" value="1"/>
</dbReference>
<dbReference type="PRINTS" id="PR00080">
    <property type="entry name" value="SDRFAMILY"/>
</dbReference>
<evidence type="ECO:0000313" key="6">
    <source>
        <dbReference type="Proteomes" id="UP000468388"/>
    </source>
</evidence>
<keyword evidence="6" id="KW-1185">Reference proteome</keyword>
<evidence type="ECO:0000259" key="4">
    <source>
        <dbReference type="SMART" id="SM00822"/>
    </source>
</evidence>
<sequence length="280" mass="30220">MMSNKVWLVTGASKGLGLAITKKLLATGYKVAATSRTADALIKAVGIAASDNFLPLEVSLTDEQSVKKAIDDTLAKFGTIDVVVNNAGYGQLGAIEEMSDAEVRKNFDINVFGLLNVLRNVMPQLRAQMSGRVYNISSVGGFIGNFPGWSSYISSKFAVAGLTESFAAEALPFNVYGTAVYPGYFRTDFLSQDSLLLSAKQLDVYQTARDSQALHQNEINGNQPGDPEKAAELLIKVAEEPNPPVHLFLGTDAYKLIDVKIDAVKKDTERLRSLATATDF</sequence>
<comment type="similarity">
    <text evidence="1 3">Belongs to the short-chain dehydrogenases/reductases (SDR) family.</text>
</comment>
<comment type="caution">
    <text evidence="5">The sequence shown here is derived from an EMBL/GenBank/DDBJ whole genome shotgun (WGS) entry which is preliminary data.</text>
</comment>
<evidence type="ECO:0000256" key="3">
    <source>
        <dbReference type="RuleBase" id="RU000363"/>
    </source>
</evidence>
<name>A0A6N8J878_9BACT</name>
<dbReference type="Pfam" id="PF00106">
    <property type="entry name" value="adh_short"/>
    <property type="match status" value="1"/>
</dbReference>
<dbReference type="InterPro" id="IPR057326">
    <property type="entry name" value="KR_dom"/>
</dbReference>
<dbReference type="PRINTS" id="PR00081">
    <property type="entry name" value="GDHRDH"/>
</dbReference>
<protein>
    <submittedName>
        <fullName evidence="5">SDR family NAD(P)-dependent oxidoreductase</fullName>
    </submittedName>
</protein>
<accession>A0A6N8J878</accession>
<dbReference type="Proteomes" id="UP000468388">
    <property type="component" value="Unassembled WGS sequence"/>
</dbReference>
<dbReference type="CDD" id="cd05374">
    <property type="entry name" value="17beta-HSD-like_SDR_c"/>
    <property type="match status" value="1"/>
</dbReference>
<evidence type="ECO:0000256" key="1">
    <source>
        <dbReference type="ARBA" id="ARBA00006484"/>
    </source>
</evidence>
<dbReference type="SMART" id="SM00822">
    <property type="entry name" value="PKS_KR"/>
    <property type="match status" value="1"/>
</dbReference>
<evidence type="ECO:0000313" key="5">
    <source>
        <dbReference type="EMBL" id="MVT40332.1"/>
    </source>
</evidence>
<keyword evidence="2" id="KW-0560">Oxidoreductase</keyword>
<dbReference type="GO" id="GO:0016491">
    <property type="term" value="F:oxidoreductase activity"/>
    <property type="evidence" value="ECO:0007669"/>
    <property type="project" value="UniProtKB-KW"/>
</dbReference>
<dbReference type="InterPro" id="IPR051911">
    <property type="entry name" value="SDR_oxidoreductase"/>
</dbReference>